<dbReference type="AlphaFoldDB" id="A0A414P7Y8"/>
<comment type="caution">
    <text evidence="1">The sequence shown here is derived from an EMBL/GenBank/DDBJ whole genome shotgun (WGS) entry which is preliminary data.</text>
</comment>
<reference evidence="1 2" key="1">
    <citation type="submission" date="2018-08" db="EMBL/GenBank/DDBJ databases">
        <title>A genome reference for cultivated species of the human gut microbiota.</title>
        <authorList>
            <person name="Zou Y."/>
            <person name="Xue W."/>
            <person name="Luo G."/>
        </authorList>
    </citation>
    <scope>NUCLEOTIDE SEQUENCE [LARGE SCALE GENOMIC DNA]</scope>
    <source>
        <strain evidence="1 2">AM25-1LB</strain>
    </source>
</reference>
<evidence type="ECO:0000313" key="1">
    <source>
        <dbReference type="EMBL" id="RHF62339.1"/>
    </source>
</evidence>
<organism evidence="1 2">
    <name type="scientific">[Ruminococcus] lactaris</name>
    <dbReference type="NCBI Taxonomy" id="46228"/>
    <lineage>
        <taxon>Bacteria</taxon>
        <taxon>Bacillati</taxon>
        <taxon>Bacillota</taxon>
        <taxon>Clostridia</taxon>
        <taxon>Lachnospirales</taxon>
        <taxon>Lachnospiraceae</taxon>
        <taxon>Mediterraneibacter</taxon>
    </lineage>
</organism>
<protein>
    <submittedName>
        <fullName evidence="1">Uncharacterized protein</fullName>
    </submittedName>
</protein>
<dbReference type="EMBL" id="QRHG01000006">
    <property type="protein sequence ID" value="RHF62339.1"/>
    <property type="molecule type" value="Genomic_DNA"/>
</dbReference>
<sequence length="133" mass="15557">MSDAKKCDRCGKYYTPNRKNRCKYEGKEVGELRICELNRCEFALSADLCDQCALDILAFMHLNPDKNEPDIRKDIIIEYGYLFKHSNLPLINFLQHSNLLTPDEKREMIRLNKLENNIVVDEKGQVSYRNVCP</sequence>
<evidence type="ECO:0000313" key="2">
    <source>
        <dbReference type="Proteomes" id="UP000284902"/>
    </source>
</evidence>
<dbReference type="RefSeq" id="WP_118212589.1">
    <property type="nucleotide sequence ID" value="NZ_JAQEAN010000008.1"/>
</dbReference>
<accession>A0A414P7Y8</accession>
<name>A0A414P7Y8_9FIRM</name>
<dbReference type="Proteomes" id="UP000284902">
    <property type="component" value="Unassembled WGS sequence"/>
</dbReference>
<gene>
    <name evidence="1" type="ORF">DW672_03615</name>
</gene>
<proteinExistence type="predicted"/>